<dbReference type="PANTHER" id="PTHR47505:SF1">
    <property type="entry name" value="DNA UTILIZATION PROTEIN YHGH"/>
    <property type="match status" value="1"/>
</dbReference>
<dbReference type="PANTHER" id="PTHR47505">
    <property type="entry name" value="DNA UTILIZATION PROTEIN YHGH"/>
    <property type="match status" value="1"/>
</dbReference>
<dbReference type="AlphaFoldDB" id="A0AAV2VL43"/>
<dbReference type="Proteomes" id="UP000018211">
    <property type="component" value="Unassembled WGS sequence"/>
</dbReference>
<organism evidence="3 4">
    <name type="scientific">Vibrio nigripulchritudo SOn1</name>
    <dbReference type="NCBI Taxonomy" id="1238450"/>
    <lineage>
        <taxon>Bacteria</taxon>
        <taxon>Pseudomonadati</taxon>
        <taxon>Pseudomonadota</taxon>
        <taxon>Gammaproteobacteria</taxon>
        <taxon>Vibrionales</taxon>
        <taxon>Vibrionaceae</taxon>
        <taxon>Vibrio</taxon>
    </lineage>
</organism>
<dbReference type="InterPro" id="IPR051910">
    <property type="entry name" value="ComF/GntX_DNA_util-trans"/>
</dbReference>
<name>A0AAV2VL43_9VIBR</name>
<proteinExistence type="inferred from homology"/>
<dbReference type="InterPro" id="IPR000836">
    <property type="entry name" value="PRTase_dom"/>
</dbReference>
<dbReference type="InterPro" id="IPR029057">
    <property type="entry name" value="PRTase-like"/>
</dbReference>
<evidence type="ECO:0000313" key="4">
    <source>
        <dbReference type="Proteomes" id="UP000018211"/>
    </source>
</evidence>
<gene>
    <name evidence="3" type="ORF">VIBNISOn1_1440017</name>
</gene>
<dbReference type="Pfam" id="PF00156">
    <property type="entry name" value="Pribosyltran"/>
    <property type="match status" value="1"/>
</dbReference>
<feature type="domain" description="Phosphoribosyltransferase" evidence="2">
    <location>
        <begin position="180"/>
        <end position="234"/>
    </location>
</feature>
<dbReference type="SUPFAM" id="SSF53271">
    <property type="entry name" value="PRTase-like"/>
    <property type="match status" value="1"/>
</dbReference>
<evidence type="ECO:0000259" key="2">
    <source>
        <dbReference type="Pfam" id="PF00156"/>
    </source>
</evidence>
<reference evidence="3 4" key="1">
    <citation type="journal article" date="2013" name="ISME J.">
        <title>Comparative genomics of pathogenic lineages of Vibrio nigripulchritudo identifies virulence-associated traits.</title>
        <authorList>
            <person name="Goudenege D."/>
            <person name="Labreuche Y."/>
            <person name="Krin E."/>
            <person name="Ansquer D."/>
            <person name="Mangenot S."/>
            <person name="Calteau A."/>
            <person name="Medigue C."/>
            <person name="Mazel D."/>
            <person name="Polz M.F."/>
            <person name="Le Roux F."/>
        </authorList>
    </citation>
    <scope>NUCLEOTIDE SEQUENCE [LARGE SCALE GENOMIC DNA]</scope>
    <source>
        <strain evidence="3 4">SOn1</strain>
    </source>
</reference>
<evidence type="ECO:0000256" key="1">
    <source>
        <dbReference type="ARBA" id="ARBA00008007"/>
    </source>
</evidence>
<dbReference type="CDD" id="cd06223">
    <property type="entry name" value="PRTases_typeI"/>
    <property type="match status" value="1"/>
</dbReference>
<dbReference type="EMBL" id="CAOF01000051">
    <property type="protein sequence ID" value="CCO45357.1"/>
    <property type="molecule type" value="Genomic_DNA"/>
</dbReference>
<evidence type="ECO:0000313" key="3">
    <source>
        <dbReference type="EMBL" id="CCO45357.1"/>
    </source>
</evidence>
<comment type="caution">
    <text evidence="3">The sequence shown here is derived from an EMBL/GenBank/DDBJ whole genome shotgun (WGS) entry which is preliminary data.</text>
</comment>
<dbReference type="Gene3D" id="3.40.50.2020">
    <property type="match status" value="1"/>
</dbReference>
<protein>
    <submittedName>
        <fullName evidence="3">Amidophosphoribosyltransferase</fullName>
    </submittedName>
</protein>
<comment type="similarity">
    <text evidence="1">Belongs to the ComF/GntX family.</text>
</comment>
<accession>A0AAV2VL43</accession>
<sequence length="236" mass="27252">MVISSWLKLKLHRYFNLQCPLCGLNIEEPTPETRWCKHCLNSMSDPCRCQCCGLPTLEPVEFCGECLSNPPPWRRLYCVNDYRPPLSHYIHSLKFQHQFRLAPDLSYLLAQKIAEPADVITSVPLHWRRELIRGYNQSDHLARALCQHLNMPERFNPNLFKRVKYTAPQLGQDKKARHRNLYGAFRLIAPPAAKHVAIVDDVVTTGSTIRQMCNLLLDVGVETIDIYCICRTPEPK</sequence>
<dbReference type="RefSeq" id="WP_022610873.1">
    <property type="nucleotide sequence ID" value="NZ_LK391965.1"/>
</dbReference>